<dbReference type="Proteomes" id="UP000006443">
    <property type="component" value="Unassembled WGS sequence"/>
</dbReference>
<keyword evidence="1" id="KW-0472">Membrane</keyword>
<feature type="transmembrane region" description="Helical" evidence="1">
    <location>
        <begin position="910"/>
        <end position="931"/>
    </location>
</feature>
<dbReference type="Gene3D" id="1.20.1640.10">
    <property type="entry name" value="Multidrug efflux transporter AcrB transmembrane domain"/>
    <property type="match status" value="2"/>
</dbReference>
<proteinExistence type="predicted"/>
<feature type="transmembrane region" description="Helical" evidence="1">
    <location>
        <begin position="990"/>
        <end position="1013"/>
    </location>
</feature>
<dbReference type="Pfam" id="PF00873">
    <property type="entry name" value="ACR_tran"/>
    <property type="match status" value="1"/>
</dbReference>
<accession>C0GHS7</accession>
<feature type="transmembrane region" description="Helical" evidence="1">
    <location>
        <begin position="854"/>
        <end position="872"/>
    </location>
</feature>
<dbReference type="SUPFAM" id="SSF82714">
    <property type="entry name" value="Multidrug efflux transporter AcrB TolC docking domain, DN and DC subdomains"/>
    <property type="match status" value="2"/>
</dbReference>
<feature type="transmembrane region" description="Helical" evidence="1">
    <location>
        <begin position="465"/>
        <end position="488"/>
    </location>
</feature>
<feature type="transmembrane region" description="Helical" evidence="1">
    <location>
        <begin position="362"/>
        <end position="382"/>
    </location>
</feature>
<dbReference type="Gene3D" id="3.30.70.1440">
    <property type="entry name" value="Multidrug efflux transporter AcrB pore domain"/>
    <property type="match status" value="1"/>
</dbReference>
<dbReference type="SUPFAM" id="SSF82693">
    <property type="entry name" value="Multidrug efflux transporter AcrB pore domain, PN1, PN2, PC1 and PC2 subdomains"/>
    <property type="match status" value="3"/>
</dbReference>
<dbReference type="SUPFAM" id="SSF82866">
    <property type="entry name" value="Multidrug efflux transporter AcrB transmembrane domain"/>
    <property type="match status" value="2"/>
</dbReference>
<evidence type="ECO:0000313" key="3">
    <source>
        <dbReference type="Proteomes" id="UP000006443"/>
    </source>
</evidence>
<gene>
    <name evidence="2" type="ORF">DealDRAFT_2036</name>
</gene>
<dbReference type="AlphaFoldDB" id="C0GHS7"/>
<feature type="transmembrane region" description="Helical" evidence="1">
    <location>
        <begin position="884"/>
        <end position="904"/>
    </location>
</feature>
<dbReference type="RefSeq" id="WP_008517150.1">
    <property type="nucleotide sequence ID" value="NZ_ACJM01000010.1"/>
</dbReference>
<dbReference type="Gene3D" id="3.30.2090.10">
    <property type="entry name" value="Multidrug efflux transporter AcrB TolC docking domain, DN and DC subdomains"/>
    <property type="match status" value="2"/>
</dbReference>
<comment type="caution">
    <text evidence="2">The sequence shown here is derived from an EMBL/GenBank/DDBJ whole genome shotgun (WGS) entry which is preliminary data.</text>
</comment>
<reference evidence="2 3" key="1">
    <citation type="submission" date="2009-02" db="EMBL/GenBank/DDBJ databases">
        <title>Sequencing of the draft genome and assembly of Dethiobacter alkaliphilus AHT 1.</title>
        <authorList>
            <consortium name="US DOE Joint Genome Institute (JGI-PGF)"/>
            <person name="Lucas S."/>
            <person name="Copeland A."/>
            <person name="Lapidus A."/>
            <person name="Glavina del Rio T."/>
            <person name="Dalin E."/>
            <person name="Tice H."/>
            <person name="Bruce D."/>
            <person name="Goodwin L."/>
            <person name="Pitluck S."/>
            <person name="Larimer F."/>
            <person name="Land M.L."/>
            <person name="Hauser L."/>
            <person name="Muyzer G."/>
        </authorList>
    </citation>
    <scope>NUCLEOTIDE SEQUENCE [LARGE SCALE GENOMIC DNA]</scope>
    <source>
        <strain evidence="2 3">AHT 1</strain>
    </source>
</reference>
<sequence length="1026" mass="109711">MFLSRWAINRPVATLTLMLAVMMLGAVSLANLQLDILPKINPPVMTVITELPGATAEEVLTLITEPLEGVAATVSGIETLRSISREGNSVVILQFDWDVELSEVRTELAEKLDMLPLPEDAGRPQIIRFDPTQMPLLQVFATAGDQTSIEDISEHVAQNVKPRLEAVPGVAEVRIVGGISREVRVELDIDQLYAHQLGVSRIAGMVAGSSTALPLGVVTDSGARKHLRLPAAFNNIDQLRQLPVSFVPSEAGLGEPVELEQLGRVEETLVEGGSVTRLNANPAVGIQIQKDGTGNTAAVARAVRQELEDIREEDGGMDLAVALDQGLFIEESLQSSAVSLIAGGFFAMAVLLAFLGSLLSTLIIAVAIPFSIIATFILMFAGGMSLNIMTLGGLALGVGMFVDNSIVVIENIYRHLQEDKGPAEAARDGSGEVAGAITAATLTTIVVFLPVIFVGGLTGTLFQELALTVTFALLSSLVVSLTVIPMLASRWLRKFSAGEGGRRFKKRESFFGRLLHYSLRHKWLVLGMVVLLLALSTLGISRIGTEFLPAVDEQVFTVDLQLPVETPLDQTAERVREFEAQLLAMPEVRQVTALVGGGAGFSRARSALQGTRENSGQLIVALKEDAPPTLAVMHDVREKFMKQKNDDEELAFNLHSSLFFAPGSSANLLQLTLTGPEFAQLRSYAAELVDSLADVKGLTGTESAADDRLPEIRVVLDNGAALRSGLVPQYVGDEVRAAIQGRIVGRIPGTQDLLNVRVRLQREDTDGIEAIRQIPLQAQNGLIPLQEIAAVEEGFGPAAIIREEQKLTVDVSGQVENRDIGSVLADALKRADELDLAEGYEVQAAGTAQLMQEGFASLQTAFILSLALIYLVMAAQFESLKAPLVILFTAPLAVIGVVAALLLTNTSFGITAYIGLIVLGGIVVNNGIVLVDFMQRKRRQGASMSEAVTEAVHQRTRPVLMTAFTTILGLLPLAASLGDGAELQAPLARTVIGGLLSSTMLTLVIVPLLYAIFHRKENSPAQSGTE</sequence>
<dbReference type="GO" id="GO:0005886">
    <property type="term" value="C:plasma membrane"/>
    <property type="evidence" value="ECO:0007669"/>
    <property type="project" value="TreeGrafter"/>
</dbReference>
<dbReference type="GO" id="GO:0042910">
    <property type="term" value="F:xenobiotic transmembrane transporter activity"/>
    <property type="evidence" value="ECO:0007669"/>
    <property type="project" value="TreeGrafter"/>
</dbReference>
<dbReference type="OrthoDB" id="9757876at2"/>
<protein>
    <submittedName>
        <fullName evidence="2">Acriflavin resistance protein</fullName>
    </submittedName>
</protein>
<evidence type="ECO:0000256" key="1">
    <source>
        <dbReference type="SAM" id="Phobius"/>
    </source>
</evidence>
<feature type="transmembrane region" description="Helical" evidence="1">
    <location>
        <begin position="523"/>
        <end position="544"/>
    </location>
</feature>
<keyword evidence="3" id="KW-1185">Reference proteome</keyword>
<feature type="transmembrane region" description="Helical" evidence="1">
    <location>
        <begin position="959"/>
        <end position="978"/>
    </location>
</feature>
<feature type="transmembrane region" description="Helical" evidence="1">
    <location>
        <begin position="337"/>
        <end position="355"/>
    </location>
</feature>
<organism evidence="2 3">
    <name type="scientific">Dethiobacter alkaliphilus AHT 1</name>
    <dbReference type="NCBI Taxonomy" id="555088"/>
    <lineage>
        <taxon>Bacteria</taxon>
        <taxon>Bacillati</taxon>
        <taxon>Bacillota</taxon>
        <taxon>Dethiobacteria</taxon>
        <taxon>Dethiobacterales</taxon>
        <taxon>Dethiobacteraceae</taxon>
        <taxon>Dethiobacter</taxon>
    </lineage>
</organism>
<keyword evidence="1" id="KW-0812">Transmembrane</keyword>
<dbReference type="PANTHER" id="PTHR32063">
    <property type="match status" value="1"/>
</dbReference>
<feature type="transmembrane region" description="Helical" evidence="1">
    <location>
        <begin position="433"/>
        <end position="453"/>
    </location>
</feature>
<dbReference type="Gene3D" id="3.30.70.1430">
    <property type="entry name" value="Multidrug efflux transporter AcrB pore domain"/>
    <property type="match status" value="2"/>
</dbReference>
<dbReference type="eggNOG" id="COG0841">
    <property type="taxonomic scope" value="Bacteria"/>
</dbReference>
<dbReference type="PRINTS" id="PR00702">
    <property type="entry name" value="ACRIFLAVINRP"/>
</dbReference>
<keyword evidence="1" id="KW-1133">Transmembrane helix</keyword>
<dbReference type="InterPro" id="IPR001036">
    <property type="entry name" value="Acrflvin-R"/>
</dbReference>
<evidence type="ECO:0000313" key="2">
    <source>
        <dbReference type="EMBL" id="EEG77001.1"/>
    </source>
</evidence>
<dbReference type="InterPro" id="IPR027463">
    <property type="entry name" value="AcrB_DN_DC_subdom"/>
</dbReference>
<name>C0GHS7_DETAL</name>
<feature type="transmembrane region" description="Helical" evidence="1">
    <location>
        <begin position="388"/>
        <end position="413"/>
    </location>
</feature>
<dbReference type="EMBL" id="ACJM01000010">
    <property type="protein sequence ID" value="EEG77001.1"/>
    <property type="molecule type" value="Genomic_DNA"/>
</dbReference>
<dbReference type="Gene3D" id="3.30.70.1320">
    <property type="entry name" value="Multidrug efflux transporter AcrB pore domain like"/>
    <property type="match status" value="1"/>
</dbReference>
<dbReference type="STRING" id="555088.DealDRAFT_2036"/>
<dbReference type="PANTHER" id="PTHR32063:SF0">
    <property type="entry name" value="SWARMING MOTILITY PROTEIN SWRC"/>
    <property type="match status" value="1"/>
</dbReference>